<reference evidence="10 11" key="1">
    <citation type="journal article" date="2017" name="G3 (Bethesda)">
        <title>First Draft Genome Sequence of the Pathogenic Fungus Lomentospora prolificans (Formerly Scedosporium prolificans).</title>
        <authorList>
            <person name="Luo R."/>
            <person name="Zimin A."/>
            <person name="Workman R."/>
            <person name="Fan Y."/>
            <person name="Pertea G."/>
            <person name="Grossman N."/>
            <person name="Wear M.P."/>
            <person name="Jia B."/>
            <person name="Miller H."/>
            <person name="Casadevall A."/>
            <person name="Timp W."/>
            <person name="Zhang S.X."/>
            <person name="Salzberg S.L."/>
        </authorList>
    </citation>
    <scope>NUCLEOTIDE SEQUENCE [LARGE SCALE GENOMIC DNA]</scope>
    <source>
        <strain evidence="10 11">JHH-5317</strain>
    </source>
</reference>
<keyword evidence="11" id="KW-1185">Reference proteome</keyword>
<evidence type="ECO:0000259" key="9">
    <source>
        <dbReference type="Pfam" id="PF07928"/>
    </source>
</evidence>
<dbReference type="GO" id="GO:0006896">
    <property type="term" value="P:Golgi to vacuole transport"/>
    <property type="evidence" value="ECO:0007669"/>
    <property type="project" value="TreeGrafter"/>
</dbReference>
<dbReference type="EMBL" id="NLAX01000701">
    <property type="protein sequence ID" value="PKS08011.1"/>
    <property type="molecule type" value="Genomic_DNA"/>
</dbReference>
<feature type="compositionally biased region" description="Low complexity" evidence="8">
    <location>
        <begin position="488"/>
        <end position="501"/>
    </location>
</feature>
<feature type="region of interest" description="Disordered" evidence="8">
    <location>
        <begin position="557"/>
        <end position="576"/>
    </location>
</feature>
<feature type="compositionally biased region" description="Low complexity" evidence="8">
    <location>
        <begin position="121"/>
        <end position="141"/>
    </location>
</feature>
<comment type="caution">
    <text evidence="10">The sequence shown here is derived from an EMBL/GenBank/DDBJ whole genome shotgun (WGS) entry which is preliminary data.</text>
</comment>
<dbReference type="PANTHER" id="PTHR12965">
    <property type="entry name" value="VACUOLAR PROTEIN SORTING 54"/>
    <property type="match status" value="1"/>
</dbReference>
<evidence type="ECO:0000256" key="4">
    <source>
        <dbReference type="ARBA" id="ARBA00022927"/>
    </source>
</evidence>
<keyword evidence="4" id="KW-0653">Protein transport</keyword>
<dbReference type="InterPro" id="IPR039745">
    <property type="entry name" value="Vps54"/>
</dbReference>
<feature type="compositionally biased region" description="Basic and acidic residues" evidence="8">
    <location>
        <begin position="1020"/>
        <end position="1068"/>
    </location>
</feature>
<gene>
    <name evidence="10" type="ORF">jhhlp_006623</name>
</gene>
<dbReference type="InterPro" id="IPR012501">
    <property type="entry name" value="Vps54_C"/>
</dbReference>
<protein>
    <recommendedName>
        <fullName evidence="9">Vacuolar protein sorting-associated protein 54 C-terminal domain-containing protein</fullName>
    </recommendedName>
</protein>
<feature type="region of interest" description="Disordered" evidence="8">
    <location>
        <begin position="477"/>
        <end position="505"/>
    </location>
</feature>
<feature type="region of interest" description="Disordered" evidence="8">
    <location>
        <begin position="33"/>
        <end position="55"/>
    </location>
</feature>
<dbReference type="Pfam" id="PF07928">
    <property type="entry name" value="Vps54"/>
    <property type="match status" value="1"/>
</dbReference>
<evidence type="ECO:0000256" key="7">
    <source>
        <dbReference type="SAM" id="Coils"/>
    </source>
</evidence>
<accession>A0A2N3N6F0</accession>
<comment type="similarity">
    <text evidence="2">Belongs to the VPS54 family.</text>
</comment>
<evidence type="ECO:0000313" key="10">
    <source>
        <dbReference type="EMBL" id="PKS08011.1"/>
    </source>
</evidence>
<evidence type="ECO:0000256" key="8">
    <source>
        <dbReference type="SAM" id="MobiDB-lite"/>
    </source>
</evidence>
<dbReference type="PANTHER" id="PTHR12965:SF0">
    <property type="entry name" value="VACUOLAR PROTEIN SORTING-ASSOCIATED PROTEIN 54"/>
    <property type="match status" value="1"/>
</dbReference>
<evidence type="ECO:0000256" key="3">
    <source>
        <dbReference type="ARBA" id="ARBA00022448"/>
    </source>
</evidence>
<evidence type="ECO:0000256" key="1">
    <source>
        <dbReference type="ARBA" id="ARBA00004601"/>
    </source>
</evidence>
<feature type="compositionally biased region" description="Basic and acidic residues" evidence="8">
    <location>
        <begin position="85"/>
        <end position="112"/>
    </location>
</feature>
<feature type="region of interest" description="Disordered" evidence="8">
    <location>
        <begin position="85"/>
        <end position="161"/>
    </location>
</feature>
<comment type="subcellular location">
    <subcellularLocation>
        <location evidence="1">Golgi apparatus</location>
        <location evidence="1">trans-Golgi network</location>
    </subcellularLocation>
</comment>
<dbReference type="VEuPathDB" id="FungiDB:jhhlp_006623"/>
<dbReference type="GO" id="GO:0005829">
    <property type="term" value="C:cytosol"/>
    <property type="evidence" value="ECO:0007669"/>
    <property type="project" value="GOC"/>
</dbReference>
<sequence length="1068" mass="117491">MDPSSGTWSHSVLEMGQNAISTLLQPPIVRTGLQAHTTPPASSSHRPPTSKDIPPVALTNIEHIDASEFKPYLHQMGALYEQLQRAKETEDDGRGGRKGSRQDDDSPDDRFKPGGPRPPASRKSSVSSIASFRSIESSTTGRRGGSSRKHGHGPPPLSTIPNVYFEEDFHLENPRTFDVVSERSEVVPQAQASSDNDGTTPAPRKALATNAILQEKLSWYMDTVEVHLINSISTASTTFFTALGSLRELHSEAADSVERIKALRKDLVALDENIVAKGLELSKKRRKCRNLQQLNDAILQLKFIVDGVARCEALVEKGDVDTALTEISGLEQLIMGVRDDSVPSIRDSPIAQIQLRDLSGAVSLQGVHNDLDTLRFRIGKVFGLKLQEILTDDLRNHVQTVSIREVLQRWGSAAVRARGGHVKEPSVFPTYLGSTDKLRAALLRNIIGLHRANHVSTAITAYRESVLREIRTLVRKPLPSSNDDDADSMMSASTMSGGRSRSSQERSAILARNLRALDAEDSEELLATVYVWVSETLRRVTTQTKVLLDIASEVGDRQGASGAKSPSVRSPNAGPNLGRIQQDLSGFEIQEELHKALDLGNLLGQAVDVSHDKILRILRVRSEQSINLELSQFLRYFTLNLFFANECEAISGRSGTALKTLINNQIMEFVKAHGDREMQILAQGMGPDDWSAKDFGDKETKILDEILQSSTRDPPSFGKPSRIWLPPTVDEQINGTETPSENGTKEKARGAKIDDETFLLPKSAHLCLEGISHFIDLMCGIPSMTADIATSLIAYLQMFNSRCTQLILGAGATRSAGLKNITAKHLALASQALSFLATLIPHIREFVRRHAGSGPNAAGLMGEFDKVRRLLQEHQDSIYQKLVDIMSGRALAHCKSMKAITDWGTGSTAVHPYAETLSKETATLHRALTKNLPERSIQMIMVPVFKSYKDQFGEAFRRADPRTEAGRESMLRDIEHLATRLGKIEGFGDLDTYLTKIVKGKDIKAEVKPEAAPQPPPETPPKEQDEEKLNGEEEERKTPAKVSEEKSDSGENNEEKKPEEGGEPATEK</sequence>
<organism evidence="10 11">
    <name type="scientific">Lomentospora prolificans</name>
    <dbReference type="NCBI Taxonomy" id="41688"/>
    <lineage>
        <taxon>Eukaryota</taxon>
        <taxon>Fungi</taxon>
        <taxon>Dikarya</taxon>
        <taxon>Ascomycota</taxon>
        <taxon>Pezizomycotina</taxon>
        <taxon>Sordariomycetes</taxon>
        <taxon>Hypocreomycetidae</taxon>
        <taxon>Microascales</taxon>
        <taxon>Microascaceae</taxon>
        <taxon>Lomentospora</taxon>
    </lineage>
</organism>
<dbReference type="GO" id="GO:0042147">
    <property type="term" value="P:retrograde transport, endosome to Golgi"/>
    <property type="evidence" value="ECO:0007669"/>
    <property type="project" value="InterPro"/>
</dbReference>
<keyword evidence="6 7" id="KW-0175">Coiled coil</keyword>
<dbReference type="GO" id="GO:0019905">
    <property type="term" value="F:syntaxin binding"/>
    <property type="evidence" value="ECO:0007669"/>
    <property type="project" value="TreeGrafter"/>
</dbReference>
<evidence type="ECO:0000313" key="11">
    <source>
        <dbReference type="Proteomes" id="UP000233524"/>
    </source>
</evidence>
<feature type="coiled-coil region" evidence="7">
    <location>
        <begin position="246"/>
        <end position="273"/>
    </location>
</feature>
<dbReference type="FunCoup" id="A0A2N3N6F0">
    <property type="interactions" value="416"/>
</dbReference>
<evidence type="ECO:0000256" key="5">
    <source>
        <dbReference type="ARBA" id="ARBA00023034"/>
    </source>
</evidence>
<dbReference type="STRING" id="41688.A0A2N3N6F0"/>
<keyword evidence="5" id="KW-0333">Golgi apparatus</keyword>
<name>A0A2N3N6F0_9PEZI</name>
<feature type="domain" description="Vacuolar protein sorting-associated protein 54 C-terminal" evidence="9">
    <location>
        <begin position="756"/>
        <end position="889"/>
    </location>
</feature>
<dbReference type="InParanoid" id="A0A2N3N6F0"/>
<evidence type="ECO:0000256" key="6">
    <source>
        <dbReference type="ARBA" id="ARBA00023054"/>
    </source>
</evidence>
<feature type="region of interest" description="Disordered" evidence="8">
    <location>
        <begin position="1005"/>
        <end position="1068"/>
    </location>
</feature>
<keyword evidence="3" id="KW-0813">Transport</keyword>
<dbReference type="GO" id="GO:0000938">
    <property type="term" value="C:GARP complex"/>
    <property type="evidence" value="ECO:0007669"/>
    <property type="project" value="InterPro"/>
</dbReference>
<dbReference type="OrthoDB" id="10259024at2759"/>
<feature type="compositionally biased region" description="Polar residues" evidence="8">
    <location>
        <begin position="34"/>
        <end position="47"/>
    </location>
</feature>
<dbReference type="AlphaFoldDB" id="A0A2N3N6F0"/>
<proteinExistence type="inferred from homology"/>
<evidence type="ECO:0000256" key="2">
    <source>
        <dbReference type="ARBA" id="ARBA00009150"/>
    </source>
</evidence>
<dbReference type="Proteomes" id="UP000233524">
    <property type="component" value="Unassembled WGS sequence"/>
</dbReference>
<dbReference type="GO" id="GO:0015031">
    <property type="term" value="P:protein transport"/>
    <property type="evidence" value="ECO:0007669"/>
    <property type="project" value="UniProtKB-KW"/>
</dbReference>